<keyword evidence="9" id="KW-1185">Reference proteome</keyword>
<comment type="caution">
    <text evidence="8">The sequence shown here is derived from an EMBL/GenBank/DDBJ whole genome shotgun (WGS) entry which is preliminary data.</text>
</comment>
<dbReference type="InterPro" id="IPR042092">
    <property type="entry name" value="PsdUridine_s_RsuA/RluB/E/F_cat"/>
</dbReference>
<feature type="region of interest" description="Disordered" evidence="6">
    <location>
        <begin position="1"/>
        <end position="20"/>
    </location>
</feature>
<dbReference type="FunFam" id="3.10.290.10:FF:000003">
    <property type="entry name" value="Pseudouridine synthase"/>
    <property type="match status" value="1"/>
</dbReference>
<evidence type="ECO:0000313" key="9">
    <source>
        <dbReference type="Proteomes" id="UP000295443"/>
    </source>
</evidence>
<evidence type="ECO:0000256" key="1">
    <source>
        <dbReference type="ARBA" id="ARBA00008348"/>
    </source>
</evidence>
<dbReference type="Gene3D" id="3.10.290.10">
    <property type="entry name" value="RNA-binding S4 domain"/>
    <property type="match status" value="1"/>
</dbReference>
<protein>
    <recommendedName>
        <fullName evidence="5">Pseudouridine synthase</fullName>
        <ecNumber evidence="5">5.4.99.-</ecNumber>
    </recommendedName>
</protein>
<dbReference type="GO" id="GO:0003723">
    <property type="term" value="F:RNA binding"/>
    <property type="evidence" value="ECO:0007669"/>
    <property type="project" value="UniProtKB-KW"/>
</dbReference>
<dbReference type="Pfam" id="PF00849">
    <property type="entry name" value="PseudoU_synth_2"/>
    <property type="match status" value="1"/>
</dbReference>
<evidence type="ECO:0000256" key="2">
    <source>
        <dbReference type="ARBA" id="ARBA00022884"/>
    </source>
</evidence>
<dbReference type="RefSeq" id="WP_131444491.1">
    <property type="nucleotide sequence ID" value="NZ_SJZB01000006.1"/>
</dbReference>
<dbReference type="Proteomes" id="UP000295443">
    <property type="component" value="Unassembled WGS sequence"/>
</dbReference>
<dbReference type="NCBIfam" id="NF007976">
    <property type="entry name" value="PRK10700.1"/>
    <property type="match status" value="1"/>
</dbReference>
<dbReference type="OrthoDB" id="9807213at2"/>
<feature type="region of interest" description="Disordered" evidence="6">
    <location>
        <begin position="265"/>
        <end position="296"/>
    </location>
</feature>
<dbReference type="PROSITE" id="PS50889">
    <property type="entry name" value="S4"/>
    <property type="match status" value="1"/>
</dbReference>
<organism evidence="8 9">
    <name type="scientific">Parasulfuritortus cantonensis</name>
    <dbReference type="NCBI Taxonomy" id="2528202"/>
    <lineage>
        <taxon>Bacteria</taxon>
        <taxon>Pseudomonadati</taxon>
        <taxon>Pseudomonadota</taxon>
        <taxon>Betaproteobacteria</taxon>
        <taxon>Nitrosomonadales</taxon>
        <taxon>Thiobacillaceae</taxon>
        <taxon>Parasulfuritortus</taxon>
    </lineage>
</organism>
<comment type="similarity">
    <text evidence="1 5">Belongs to the pseudouridine synthase RsuA family.</text>
</comment>
<evidence type="ECO:0000256" key="5">
    <source>
        <dbReference type="RuleBase" id="RU003887"/>
    </source>
</evidence>
<dbReference type="Pfam" id="PF01479">
    <property type="entry name" value="S4"/>
    <property type="match status" value="1"/>
</dbReference>
<dbReference type="CDD" id="cd02556">
    <property type="entry name" value="PseudoU_synth_RluB"/>
    <property type="match status" value="1"/>
</dbReference>
<proteinExistence type="inferred from homology"/>
<dbReference type="Gene3D" id="3.30.70.580">
    <property type="entry name" value="Pseudouridine synthase I, catalytic domain, N-terminal subdomain"/>
    <property type="match status" value="1"/>
</dbReference>
<dbReference type="NCBIfam" id="TIGR00093">
    <property type="entry name" value="pseudouridine synthase"/>
    <property type="match status" value="1"/>
</dbReference>
<dbReference type="EMBL" id="SJZB01000006">
    <property type="protein sequence ID" value="TCJ19754.1"/>
    <property type="molecule type" value="Genomic_DNA"/>
</dbReference>
<dbReference type="InterPro" id="IPR050343">
    <property type="entry name" value="RsuA_PseudoU_synthase"/>
</dbReference>
<dbReference type="InterPro" id="IPR020094">
    <property type="entry name" value="TruA/RsuA/RluB/E/F_N"/>
</dbReference>
<feature type="compositionally biased region" description="Basic residues" evidence="6">
    <location>
        <begin position="284"/>
        <end position="296"/>
    </location>
</feature>
<gene>
    <name evidence="8" type="ORF">EZJ19_01265</name>
</gene>
<dbReference type="InterPro" id="IPR020103">
    <property type="entry name" value="PsdUridine_synth_cat_dom_sf"/>
</dbReference>
<evidence type="ECO:0000313" key="8">
    <source>
        <dbReference type="EMBL" id="TCJ19754.1"/>
    </source>
</evidence>
<keyword evidence="2 4" id="KW-0694">RNA-binding</keyword>
<dbReference type="InterPro" id="IPR000748">
    <property type="entry name" value="PsdUridine_synth_RsuA/RluB/E/F"/>
</dbReference>
<sequence>MPRYSFLGRPLKADPDAESHSEKLHKMLAGAGLGSRRDMEALIEAGAVTVNGLPAKVGDRVKPGDQVKVRGRMVKLEWEETLPKVLIYHKEDGEIVSRDDPEGRPSVFAKLPRLKGQRWISIGRLDFNTEGLLVFTTSGELANRLSHPRYEVEREYAVRILGELTQEQMDQLTAGVELDDGLAQVESIFSAGGEGANQWYQLVIKEGRNREVRRLFEALGLTVSRLIRVRFGPIAMPPKVKRGMFLDLTDAQVRELLKWCGLSADQPAKKPLGRRGEEAGKGGHPYRRRVQKRSDD</sequence>
<evidence type="ECO:0000259" key="7">
    <source>
        <dbReference type="SMART" id="SM00363"/>
    </source>
</evidence>
<dbReference type="PANTHER" id="PTHR47683:SF3">
    <property type="entry name" value="RIBOSOMAL LARGE SUBUNIT PSEUDOURIDINE SYNTHASE B"/>
    <property type="match status" value="1"/>
</dbReference>
<dbReference type="AlphaFoldDB" id="A0A4R1BQ27"/>
<dbReference type="SMART" id="SM00363">
    <property type="entry name" value="S4"/>
    <property type="match status" value="1"/>
</dbReference>
<dbReference type="GO" id="GO:0000455">
    <property type="term" value="P:enzyme-directed rRNA pseudouridine synthesis"/>
    <property type="evidence" value="ECO:0007669"/>
    <property type="project" value="UniProtKB-ARBA"/>
</dbReference>
<dbReference type="CDD" id="cd00165">
    <property type="entry name" value="S4"/>
    <property type="match status" value="1"/>
</dbReference>
<dbReference type="PROSITE" id="PS01149">
    <property type="entry name" value="PSI_RSU"/>
    <property type="match status" value="1"/>
</dbReference>
<evidence type="ECO:0000256" key="6">
    <source>
        <dbReference type="SAM" id="MobiDB-lite"/>
    </source>
</evidence>
<accession>A0A4R1BQ27</accession>
<dbReference type="GO" id="GO:0005829">
    <property type="term" value="C:cytosol"/>
    <property type="evidence" value="ECO:0007669"/>
    <property type="project" value="UniProtKB-ARBA"/>
</dbReference>
<dbReference type="InterPro" id="IPR006145">
    <property type="entry name" value="PsdUridine_synth_RsuA/RluA"/>
</dbReference>
<dbReference type="InterPro" id="IPR018496">
    <property type="entry name" value="PsdUridine_synth_RsuA/RluB_CS"/>
</dbReference>
<dbReference type="SUPFAM" id="SSF55174">
    <property type="entry name" value="Alpha-L RNA-binding motif"/>
    <property type="match status" value="1"/>
</dbReference>
<reference evidence="8 9" key="1">
    <citation type="submission" date="2019-03" db="EMBL/GenBank/DDBJ databases">
        <title>Genome sequence of Thiobacillaceae bacterium LSR1, a sulfur-oxidizing bacterium isolated from freshwater sediment.</title>
        <authorList>
            <person name="Li S."/>
        </authorList>
    </citation>
    <scope>NUCLEOTIDE SEQUENCE [LARGE SCALE GENOMIC DNA]</scope>
    <source>
        <strain evidence="8 9">LSR1</strain>
    </source>
</reference>
<dbReference type="Gene3D" id="3.30.70.1560">
    <property type="entry name" value="Alpha-L RNA-binding motif"/>
    <property type="match status" value="1"/>
</dbReference>
<evidence type="ECO:0000256" key="4">
    <source>
        <dbReference type="PROSITE-ProRule" id="PRU00182"/>
    </source>
</evidence>
<dbReference type="PANTHER" id="PTHR47683">
    <property type="entry name" value="PSEUDOURIDINE SYNTHASE FAMILY PROTEIN-RELATED"/>
    <property type="match status" value="1"/>
</dbReference>
<dbReference type="InterPro" id="IPR002942">
    <property type="entry name" value="S4_RNA-bd"/>
</dbReference>
<keyword evidence="3 5" id="KW-0413">Isomerase</keyword>
<dbReference type="SUPFAM" id="SSF55120">
    <property type="entry name" value="Pseudouridine synthase"/>
    <property type="match status" value="1"/>
</dbReference>
<dbReference type="FunFam" id="3.30.70.1560:FF:000001">
    <property type="entry name" value="Pseudouridine synthase"/>
    <property type="match status" value="1"/>
</dbReference>
<name>A0A4R1BQ27_9PROT</name>
<feature type="compositionally biased region" description="Basic and acidic residues" evidence="6">
    <location>
        <begin position="11"/>
        <end position="20"/>
    </location>
</feature>
<evidence type="ECO:0000256" key="3">
    <source>
        <dbReference type="ARBA" id="ARBA00023235"/>
    </source>
</evidence>
<dbReference type="GO" id="GO:0120159">
    <property type="term" value="F:rRNA pseudouridine synthase activity"/>
    <property type="evidence" value="ECO:0007669"/>
    <property type="project" value="UniProtKB-ARBA"/>
</dbReference>
<dbReference type="EC" id="5.4.99.-" evidence="5"/>
<dbReference type="InterPro" id="IPR036986">
    <property type="entry name" value="S4_RNA-bd_sf"/>
</dbReference>
<feature type="domain" description="RNA-binding S4" evidence="7">
    <location>
        <begin position="22"/>
        <end position="79"/>
    </location>
</feature>